<organism evidence="6 7">
    <name type="scientific">Puccinia triticina</name>
    <dbReference type="NCBI Taxonomy" id="208348"/>
    <lineage>
        <taxon>Eukaryota</taxon>
        <taxon>Fungi</taxon>
        <taxon>Dikarya</taxon>
        <taxon>Basidiomycota</taxon>
        <taxon>Pucciniomycotina</taxon>
        <taxon>Pucciniomycetes</taxon>
        <taxon>Pucciniales</taxon>
        <taxon>Pucciniaceae</taxon>
        <taxon>Puccinia</taxon>
    </lineage>
</organism>
<evidence type="ECO:0000313" key="7">
    <source>
        <dbReference type="Proteomes" id="UP001164743"/>
    </source>
</evidence>
<dbReference type="Gene3D" id="6.10.110.10">
    <property type="match status" value="1"/>
</dbReference>
<evidence type="ECO:0000256" key="2">
    <source>
        <dbReference type="ARBA" id="ARBA00007262"/>
    </source>
</evidence>
<evidence type="ECO:0000256" key="3">
    <source>
        <dbReference type="ARBA" id="ARBA00022692"/>
    </source>
</evidence>
<name>A0ABY7D4X4_9BASI</name>
<dbReference type="InterPro" id="IPR038213">
    <property type="entry name" value="IFI6/IFI27-like_sf"/>
</dbReference>
<keyword evidence="7" id="KW-1185">Reference proteome</keyword>
<accession>A0ABY7D4X4</accession>
<evidence type="ECO:0000256" key="1">
    <source>
        <dbReference type="ARBA" id="ARBA00004141"/>
    </source>
</evidence>
<dbReference type="GeneID" id="77805139"/>
<evidence type="ECO:0000256" key="4">
    <source>
        <dbReference type="ARBA" id="ARBA00022989"/>
    </source>
</evidence>
<dbReference type="Pfam" id="PF06140">
    <property type="entry name" value="Ifi-6-16"/>
    <property type="match status" value="1"/>
</dbReference>
<evidence type="ECO:0000256" key="5">
    <source>
        <dbReference type="ARBA" id="ARBA00023136"/>
    </source>
</evidence>
<dbReference type="Proteomes" id="UP001164743">
    <property type="component" value="Chromosome 17A"/>
</dbReference>
<comment type="subcellular location">
    <subcellularLocation>
        <location evidence="1">Membrane</location>
        <topology evidence="1">Multi-pass membrane protein</topology>
    </subcellularLocation>
</comment>
<comment type="similarity">
    <text evidence="2">Belongs to the IFI6/IFI27 family.</text>
</comment>
<dbReference type="PANTHER" id="PTHR16932:SF18">
    <property type="entry name" value="INTERFERON, ALPHA-INDUCIBLE PROTEIN 27-LIKE 2"/>
    <property type="match status" value="1"/>
</dbReference>
<dbReference type="InterPro" id="IPR009311">
    <property type="entry name" value="IFI6/IFI27-like"/>
</dbReference>
<gene>
    <name evidence="6" type="ORF">PtA15_17A158</name>
</gene>
<protein>
    <submittedName>
        <fullName evidence="6">Uncharacterized protein</fullName>
    </submittedName>
</protein>
<dbReference type="EMBL" id="CP110437">
    <property type="protein sequence ID" value="WAQ92676.1"/>
    <property type="molecule type" value="Genomic_DNA"/>
</dbReference>
<dbReference type="PANTHER" id="PTHR16932">
    <property type="entry name" value="INTERFERON ALPHA-INDUCIBLE PROTEIN 27"/>
    <property type="match status" value="1"/>
</dbReference>
<reference evidence="6" key="1">
    <citation type="submission" date="2022-10" db="EMBL/GenBank/DDBJ databases">
        <title>Puccinia triticina Genome sequencing and assembly.</title>
        <authorList>
            <person name="Li C."/>
        </authorList>
    </citation>
    <scope>NUCLEOTIDE SEQUENCE</scope>
    <source>
        <strain evidence="6">Pt15</strain>
    </source>
</reference>
<sequence>MDTGMTKKLASSAVIGGAVLPILAQVLVVIAGFKAPGIVAGTLAAKFMASYGGSVGAYSLCAIAQSIGAAGLGVFGTALSAGVGSLVTVLGALKSFSPENSQTKYIILLASPSLDECELMPKDAVKSCDMSDSTRSDASNIYRMIMVHEIASKTPAYQLYLRDESKKDLYINTEAKMVSLKVLAANQFSPQTSVDHPRLVILRMQADPALRNFGTPSLPHSDAKGQIGPR</sequence>
<dbReference type="RefSeq" id="XP_053028231.1">
    <property type="nucleotide sequence ID" value="XM_053164244.1"/>
</dbReference>
<keyword evidence="3" id="KW-0812">Transmembrane</keyword>
<proteinExistence type="inferred from homology"/>
<evidence type="ECO:0000313" key="6">
    <source>
        <dbReference type="EMBL" id="WAQ92676.1"/>
    </source>
</evidence>
<keyword evidence="5" id="KW-0472">Membrane</keyword>
<keyword evidence="4" id="KW-1133">Transmembrane helix</keyword>